<dbReference type="VEuPathDB" id="MicrosporidiaDB:DI09_118p90"/>
<protein>
    <submittedName>
        <fullName evidence="1">Uncharacterized protein</fullName>
    </submittedName>
</protein>
<gene>
    <name evidence="1" type="ORF">DI09_118p90</name>
</gene>
<comment type="caution">
    <text evidence="1">The sequence shown here is derived from an EMBL/GenBank/DDBJ whole genome shotgun (WGS) entry which is preliminary data.</text>
</comment>
<keyword evidence="2" id="KW-1185">Reference proteome</keyword>
<dbReference type="Proteomes" id="UP000029725">
    <property type="component" value="Unassembled WGS sequence"/>
</dbReference>
<name>A0A098VVX5_9MICR</name>
<dbReference type="AlphaFoldDB" id="A0A098VVX5"/>
<evidence type="ECO:0000313" key="2">
    <source>
        <dbReference type="Proteomes" id="UP000029725"/>
    </source>
</evidence>
<evidence type="ECO:0000313" key="1">
    <source>
        <dbReference type="EMBL" id="KGG53014.1"/>
    </source>
</evidence>
<dbReference type="RefSeq" id="XP_013239450.1">
    <property type="nucleotide sequence ID" value="XM_013383996.1"/>
</dbReference>
<dbReference type="HOGENOM" id="CLU_1750130_0_0_1"/>
<reference evidence="1 2" key="1">
    <citation type="submission" date="2014-04" db="EMBL/GenBank/DDBJ databases">
        <title>A new species of microsporidia sheds light on the evolution of extreme parasitism.</title>
        <authorList>
            <person name="Haag K.L."/>
            <person name="James T.Y."/>
            <person name="Larsson R."/>
            <person name="Schaer T.M."/>
            <person name="Refardt D."/>
            <person name="Pombert J.-F."/>
            <person name="Ebert D."/>
        </authorList>
    </citation>
    <scope>NUCLEOTIDE SEQUENCE [LARGE SCALE GENOMIC DNA]</scope>
    <source>
        <strain evidence="1 2">UGP3</strain>
        <tissue evidence="1">Spores</tissue>
    </source>
</reference>
<accession>A0A098VVX5</accession>
<dbReference type="GeneID" id="25258108"/>
<sequence>MYAETEGEEGVDAVENETAYLCKSARSYGSGFEVSMVSWHSISLSKDLSPNRVNSKQDTIIGRANLGEEHRAIMCEEYALCMLFGHCALKKPEQDGAAVIMEDKWGMGLALASAFVGDKGACVFVAFMGSGEEKYSPEKYRWITGARLK</sequence>
<dbReference type="EMBL" id="JMKJ01000020">
    <property type="protein sequence ID" value="KGG53014.1"/>
    <property type="molecule type" value="Genomic_DNA"/>
</dbReference>
<organism evidence="1 2">
    <name type="scientific">Mitosporidium daphniae</name>
    <dbReference type="NCBI Taxonomy" id="1485682"/>
    <lineage>
        <taxon>Eukaryota</taxon>
        <taxon>Fungi</taxon>
        <taxon>Fungi incertae sedis</taxon>
        <taxon>Microsporidia</taxon>
        <taxon>Mitosporidium</taxon>
    </lineage>
</organism>
<proteinExistence type="predicted"/>